<reference evidence="4" key="1">
    <citation type="submission" date="2017-02" db="UniProtKB">
        <authorList>
            <consortium name="WormBaseParasite"/>
        </authorList>
    </citation>
    <scope>IDENTIFICATION</scope>
</reference>
<name>A0A0N4UMS1_DRAME</name>
<accession>A0A0N4UMS1</accession>
<dbReference type="Proteomes" id="UP000038040">
    <property type="component" value="Unplaced"/>
</dbReference>
<organism evidence="2 4">
    <name type="scientific">Dracunculus medinensis</name>
    <name type="common">Guinea worm</name>
    <dbReference type="NCBI Taxonomy" id="318479"/>
    <lineage>
        <taxon>Eukaryota</taxon>
        <taxon>Metazoa</taxon>
        <taxon>Ecdysozoa</taxon>
        <taxon>Nematoda</taxon>
        <taxon>Chromadorea</taxon>
        <taxon>Rhabditida</taxon>
        <taxon>Spirurina</taxon>
        <taxon>Dracunculoidea</taxon>
        <taxon>Dracunculidae</taxon>
        <taxon>Dracunculus</taxon>
    </lineage>
</organism>
<dbReference type="STRING" id="318479.A0A0N4UMS1"/>
<dbReference type="WBParaSite" id="DME_0000916201-mRNA-1">
    <property type="protein sequence ID" value="DME_0000916201-mRNA-1"/>
    <property type="gene ID" value="DME_0000916201"/>
</dbReference>
<evidence type="ECO:0000313" key="3">
    <source>
        <dbReference type="Proteomes" id="UP000274756"/>
    </source>
</evidence>
<evidence type="ECO:0000313" key="2">
    <source>
        <dbReference type="Proteomes" id="UP000038040"/>
    </source>
</evidence>
<dbReference type="EMBL" id="UYYG01000088">
    <property type="protein sequence ID" value="VDN52926.1"/>
    <property type="molecule type" value="Genomic_DNA"/>
</dbReference>
<evidence type="ECO:0000313" key="1">
    <source>
        <dbReference type="EMBL" id="VDN52926.1"/>
    </source>
</evidence>
<dbReference type="Proteomes" id="UP000274756">
    <property type="component" value="Unassembled WGS sequence"/>
</dbReference>
<gene>
    <name evidence="1" type="ORF">DME_LOCUS2899</name>
</gene>
<dbReference type="AlphaFoldDB" id="A0A0N4UMS1"/>
<protein>
    <submittedName>
        <fullName evidence="4">Akirin</fullName>
    </submittedName>
</protein>
<evidence type="ECO:0000313" key="4">
    <source>
        <dbReference type="WBParaSite" id="DME_0000916201-mRNA-1"/>
    </source>
</evidence>
<reference evidence="1 3" key="2">
    <citation type="submission" date="2018-11" db="EMBL/GenBank/DDBJ databases">
        <authorList>
            <consortium name="Pathogen Informatics"/>
        </authorList>
    </citation>
    <scope>NUCLEOTIDE SEQUENCE [LARGE SCALE GENOMIC DNA]</scope>
</reference>
<dbReference type="OrthoDB" id="10039914at2759"/>
<keyword evidence="3" id="KW-1185">Reference proteome</keyword>
<sequence length="187" mass="21968">MPTVATKENKKQCKRRAESEIRNFKRSRLQINSPLATNSTRNFSSNECFIQPSSVISSIKTVAAKSTAQQPNECDLSSWNVGAMRKTLDQANEKMKFDCDHRIHCSDNTTKLNNTEVDDVLPHFSNSHCFQVQRVCERLLKEQVIRLRFEYEQELIRRFEEQRKQFIQFIKEQNMNNVDEGRWGYLS</sequence>
<proteinExistence type="predicted"/>